<dbReference type="AlphaFoldDB" id="A0A8H3FTC0"/>
<proteinExistence type="predicted"/>
<feature type="region of interest" description="Disordered" evidence="1">
    <location>
        <begin position="302"/>
        <end position="452"/>
    </location>
</feature>
<feature type="compositionally biased region" description="Polar residues" evidence="1">
    <location>
        <begin position="362"/>
        <end position="371"/>
    </location>
</feature>
<feature type="compositionally biased region" description="Polar residues" evidence="1">
    <location>
        <begin position="303"/>
        <end position="344"/>
    </location>
</feature>
<organism evidence="2 3">
    <name type="scientific">Imshaugia aleurites</name>
    <dbReference type="NCBI Taxonomy" id="172621"/>
    <lineage>
        <taxon>Eukaryota</taxon>
        <taxon>Fungi</taxon>
        <taxon>Dikarya</taxon>
        <taxon>Ascomycota</taxon>
        <taxon>Pezizomycotina</taxon>
        <taxon>Lecanoromycetes</taxon>
        <taxon>OSLEUM clade</taxon>
        <taxon>Lecanoromycetidae</taxon>
        <taxon>Lecanorales</taxon>
        <taxon>Lecanorineae</taxon>
        <taxon>Parmeliaceae</taxon>
        <taxon>Imshaugia</taxon>
    </lineage>
</organism>
<dbReference type="Proteomes" id="UP000664534">
    <property type="component" value="Unassembled WGS sequence"/>
</dbReference>
<gene>
    <name evidence="2" type="ORF">IMSHALPRED_007795</name>
</gene>
<protein>
    <submittedName>
        <fullName evidence="2">Uncharacterized protein</fullName>
    </submittedName>
</protein>
<feature type="region of interest" description="Disordered" evidence="1">
    <location>
        <begin position="497"/>
        <end position="535"/>
    </location>
</feature>
<feature type="compositionally biased region" description="Low complexity" evidence="1">
    <location>
        <begin position="381"/>
        <end position="394"/>
    </location>
</feature>
<evidence type="ECO:0000313" key="2">
    <source>
        <dbReference type="EMBL" id="CAF9928949.1"/>
    </source>
</evidence>
<dbReference type="PANTHER" id="PTHR42048">
    <property type="entry name" value="ARS-BINDING PROTEIN 2"/>
    <property type="match status" value="1"/>
</dbReference>
<feature type="compositionally biased region" description="Acidic residues" evidence="1">
    <location>
        <begin position="514"/>
        <end position="534"/>
    </location>
</feature>
<dbReference type="InterPro" id="IPR018562">
    <property type="entry name" value="ARS-binding_2"/>
</dbReference>
<keyword evidence="3" id="KW-1185">Reference proteome</keyword>
<dbReference type="GO" id="GO:0003688">
    <property type="term" value="F:DNA replication origin binding"/>
    <property type="evidence" value="ECO:0007669"/>
    <property type="project" value="TreeGrafter"/>
</dbReference>
<evidence type="ECO:0000256" key="1">
    <source>
        <dbReference type="SAM" id="MobiDB-lite"/>
    </source>
</evidence>
<dbReference type="Pfam" id="PF09441">
    <property type="entry name" value="Abp2"/>
    <property type="match status" value="1"/>
</dbReference>
<dbReference type="OrthoDB" id="2104370at2759"/>
<evidence type="ECO:0000313" key="3">
    <source>
        <dbReference type="Proteomes" id="UP000664534"/>
    </source>
</evidence>
<feature type="compositionally biased region" description="Low complexity" evidence="1">
    <location>
        <begin position="438"/>
        <end position="447"/>
    </location>
</feature>
<sequence length="567" mass="63285">MHQYYQSHQIPLARRATEPVTLAPTASMIDPNLESHRMQQSQVNAAYGRPQLPNHHVVPNGFHPSHNAPIERELPVREVDDNSIDDAYVQFIMYCNPSIPATVDTSELKKGFRTPPKSDGKTFSPHTLFGLISRLENKDIKTWTQLVMELGVEPPDAAKNQSSQKVQQYAVRLKRWLHAFHVDAFFNYLHSKPTAYVEERPATEESLAETVRDGIPPEEDLAVRALLPEWRPKRGRRKAEDIEAEIEATSANKKQHTRSSSADFTSMFEEQYSAAPSSAMPWSAQPQQNDPWTAAQVAIAPKTPSTGQAPTPNQLSAQSMGQHTRWRFTSTEAPSSPYPQSAITPRNAFPANSAFDEPRSAHPSTTSSKSFNRSRRRHGPAVSSAWPSTTSATSGKLRGRPPSNRSVQDGPFSTFPVNPNTRENPAISVGTPPPASPSPSRETPPSTQQGLTFTQQPAFGDLSQPRKPNKLQLQVPERSGGPVRLATPPRVLINGESNRQASAHHERSSAEFFSDLDEVSEEDGEDDGNEEEENIDWKRRALTLRKKLWEKEEELRTMKRRVLDAVM</sequence>
<accession>A0A8H3FTC0</accession>
<name>A0A8H3FTC0_9LECA</name>
<comment type="caution">
    <text evidence="2">The sequence shown here is derived from an EMBL/GenBank/DDBJ whole genome shotgun (WGS) entry which is preliminary data.</text>
</comment>
<dbReference type="PANTHER" id="PTHR42048:SF1">
    <property type="entry name" value="ARS-BINDING PROTEIN 2"/>
    <property type="match status" value="1"/>
</dbReference>
<reference evidence="2" key="1">
    <citation type="submission" date="2021-03" db="EMBL/GenBank/DDBJ databases">
        <authorList>
            <person name="Tagirdzhanova G."/>
        </authorList>
    </citation>
    <scope>NUCLEOTIDE SEQUENCE</scope>
</reference>
<dbReference type="EMBL" id="CAJPDT010000051">
    <property type="protein sequence ID" value="CAF9928949.1"/>
    <property type="molecule type" value="Genomic_DNA"/>
</dbReference>